<dbReference type="PROSITE" id="PS51419">
    <property type="entry name" value="RAB"/>
    <property type="match status" value="1"/>
</dbReference>
<keyword evidence="8" id="KW-0636">Prenylation</keyword>
<dbReference type="CDD" id="cd00876">
    <property type="entry name" value="Ras"/>
    <property type="match status" value="1"/>
</dbReference>
<dbReference type="SUPFAM" id="SSF52540">
    <property type="entry name" value="P-loop containing nucleoside triphosphate hydrolases"/>
    <property type="match status" value="1"/>
</dbReference>
<sequence length="230" mass="25962">MKENKLVILGAGGVGKTSLVMQFVDGIFSFSYKPTVEDYYRHTLQLPNGLFQTMEILDTAGSHHFPAMRELSIRSSRAFVLVFAVDNEQSFHEVVNMWALVKKIKGDADIAVILVGNKVDLEANRQISSESAVKFAKDEMRCSKYLETSAKYNVNVSQLFTELLMRALYGVDGKEEAISQRATRRLSRRLSVLSLRRKHSEGSVDKEPREPASDLQTYPINQIQNKCVIL</sequence>
<keyword evidence="5" id="KW-0342">GTP-binding</keyword>
<dbReference type="FunFam" id="3.40.50.300:FF:000475">
    <property type="entry name" value="GTP-binding protein Rhes"/>
    <property type="match status" value="1"/>
</dbReference>
<dbReference type="GO" id="GO:0005886">
    <property type="term" value="C:plasma membrane"/>
    <property type="evidence" value="ECO:0007669"/>
    <property type="project" value="UniProtKB-SubCell"/>
</dbReference>
<feature type="region of interest" description="Disordered" evidence="10">
    <location>
        <begin position="197"/>
        <end position="216"/>
    </location>
</feature>
<dbReference type="SMART" id="SM00173">
    <property type="entry name" value="RAS"/>
    <property type="match status" value="1"/>
</dbReference>
<proteinExistence type="predicted"/>
<evidence type="ECO:0000256" key="9">
    <source>
        <dbReference type="ARBA" id="ARBA00046278"/>
    </source>
</evidence>
<dbReference type="PROSITE" id="PS51421">
    <property type="entry name" value="RAS"/>
    <property type="match status" value="1"/>
</dbReference>
<dbReference type="AlphaFoldDB" id="T1II42"/>
<keyword evidence="2" id="KW-1003">Cell membrane</keyword>
<evidence type="ECO:0000256" key="6">
    <source>
        <dbReference type="ARBA" id="ARBA00023136"/>
    </source>
</evidence>
<dbReference type="eggNOG" id="KOG0395">
    <property type="taxonomic scope" value="Eukaryota"/>
</dbReference>
<accession>T1II42</accession>
<evidence type="ECO:0000313" key="11">
    <source>
        <dbReference type="EnsemblMetazoa" id="SMAR000528-PA"/>
    </source>
</evidence>
<dbReference type="EnsemblMetazoa" id="SMAR000528-RA">
    <property type="protein sequence ID" value="SMAR000528-PA"/>
    <property type="gene ID" value="SMAR000528"/>
</dbReference>
<dbReference type="PROSITE" id="PS51420">
    <property type="entry name" value="RHO"/>
    <property type="match status" value="1"/>
</dbReference>
<dbReference type="InterPro" id="IPR027417">
    <property type="entry name" value="P-loop_NTPase"/>
</dbReference>
<keyword evidence="6" id="KW-0472">Membrane</keyword>
<evidence type="ECO:0000256" key="5">
    <source>
        <dbReference type="ARBA" id="ARBA00023134"/>
    </source>
</evidence>
<dbReference type="HOGENOM" id="CLU_041217_9_8_1"/>
<protein>
    <submittedName>
        <fullName evidence="11">Uncharacterized protein</fullName>
    </submittedName>
</protein>
<reference evidence="11" key="2">
    <citation type="submission" date="2015-02" db="UniProtKB">
        <authorList>
            <consortium name="EnsemblMetazoa"/>
        </authorList>
    </citation>
    <scope>IDENTIFICATION</scope>
</reference>
<dbReference type="OMA" id="QESMHNC"/>
<keyword evidence="4" id="KW-0547">Nucleotide-binding</keyword>
<dbReference type="NCBIfam" id="TIGR00231">
    <property type="entry name" value="small_GTP"/>
    <property type="match status" value="1"/>
</dbReference>
<dbReference type="GO" id="GO:0003924">
    <property type="term" value="F:GTPase activity"/>
    <property type="evidence" value="ECO:0007669"/>
    <property type="project" value="InterPro"/>
</dbReference>
<evidence type="ECO:0000256" key="8">
    <source>
        <dbReference type="ARBA" id="ARBA00023289"/>
    </source>
</evidence>
<evidence type="ECO:0000313" key="12">
    <source>
        <dbReference type="Proteomes" id="UP000014500"/>
    </source>
</evidence>
<keyword evidence="3" id="KW-0488">Methylation</keyword>
<reference evidence="12" key="1">
    <citation type="submission" date="2011-05" db="EMBL/GenBank/DDBJ databases">
        <authorList>
            <person name="Richards S.R."/>
            <person name="Qu J."/>
            <person name="Jiang H."/>
            <person name="Jhangiani S.N."/>
            <person name="Agravi P."/>
            <person name="Goodspeed R."/>
            <person name="Gross S."/>
            <person name="Mandapat C."/>
            <person name="Jackson L."/>
            <person name="Mathew T."/>
            <person name="Pu L."/>
            <person name="Thornton R."/>
            <person name="Saada N."/>
            <person name="Wilczek-Boney K.B."/>
            <person name="Lee S."/>
            <person name="Kovar C."/>
            <person name="Wu Y."/>
            <person name="Scherer S.E."/>
            <person name="Worley K.C."/>
            <person name="Muzny D.M."/>
            <person name="Gibbs R."/>
        </authorList>
    </citation>
    <scope>NUCLEOTIDE SEQUENCE</scope>
    <source>
        <strain evidence="12">Brora</strain>
    </source>
</reference>
<dbReference type="STRING" id="126957.T1II42"/>
<evidence type="ECO:0000256" key="10">
    <source>
        <dbReference type="SAM" id="MobiDB-lite"/>
    </source>
</evidence>
<dbReference type="PRINTS" id="PR00449">
    <property type="entry name" value="RASTRNSFRMNG"/>
</dbReference>
<dbReference type="InterPro" id="IPR005225">
    <property type="entry name" value="Small_GTP-bd"/>
</dbReference>
<dbReference type="SMART" id="SM00175">
    <property type="entry name" value="RAB"/>
    <property type="match status" value="1"/>
</dbReference>
<dbReference type="SMART" id="SM00174">
    <property type="entry name" value="RHO"/>
    <property type="match status" value="1"/>
</dbReference>
<evidence type="ECO:0000256" key="3">
    <source>
        <dbReference type="ARBA" id="ARBA00022481"/>
    </source>
</evidence>
<comment type="subcellular location">
    <subcellularLocation>
        <location evidence="1">Cell membrane</location>
        <topology evidence="1">Lipid-anchor</topology>
    </subcellularLocation>
    <subcellularLocation>
        <location evidence="9">Endomembrane system</location>
        <topology evidence="9">Lipid-anchor</topology>
        <orientation evidence="9">Cytoplasmic side</orientation>
    </subcellularLocation>
</comment>
<name>T1II42_STRMM</name>
<keyword evidence="7" id="KW-0449">Lipoprotein</keyword>
<dbReference type="GO" id="GO:0012505">
    <property type="term" value="C:endomembrane system"/>
    <property type="evidence" value="ECO:0007669"/>
    <property type="project" value="UniProtKB-SubCell"/>
</dbReference>
<dbReference type="InterPro" id="IPR001806">
    <property type="entry name" value="Small_GTPase"/>
</dbReference>
<dbReference type="Proteomes" id="UP000014500">
    <property type="component" value="Unassembled WGS sequence"/>
</dbReference>
<keyword evidence="12" id="KW-1185">Reference proteome</keyword>
<evidence type="ECO:0000256" key="1">
    <source>
        <dbReference type="ARBA" id="ARBA00004193"/>
    </source>
</evidence>
<feature type="compositionally biased region" description="Basic and acidic residues" evidence="10">
    <location>
        <begin position="200"/>
        <end position="212"/>
    </location>
</feature>
<dbReference type="InterPro" id="IPR020849">
    <property type="entry name" value="Small_GTPase_Ras-type"/>
</dbReference>
<dbReference type="Gene3D" id="3.40.50.300">
    <property type="entry name" value="P-loop containing nucleotide triphosphate hydrolases"/>
    <property type="match status" value="1"/>
</dbReference>
<evidence type="ECO:0000256" key="7">
    <source>
        <dbReference type="ARBA" id="ARBA00023288"/>
    </source>
</evidence>
<dbReference type="EMBL" id="JH430102">
    <property type="status" value="NOT_ANNOTATED_CDS"/>
    <property type="molecule type" value="Genomic_DNA"/>
</dbReference>
<dbReference type="PhylomeDB" id="T1II42"/>
<dbReference type="SMART" id="SM00176">
    <property type="entry name" value="RAN"/>
    <property type="match status" value="1"/>
</dbReference>
<evidence type="ECO:0000256" key="4">
    <source>
        <dbReference type="ARBA" id="ARBA00022741"/>
    </source>
</evidence>
<organism evidence="11 12">
    <name type="scientific">Strigamia maritima</name>
    <name type="common">European centipede</name>
    <name type="synonym">Geophilus maritimus</name>
    <dbReference type="NCBI Taxonomy" id="126957"/>
    <lineage>
        <taxon>Eukaryota</taxon>
        <taxon>Metazoa</taxon>
        <taxon>Ecdysozoa</taxon>
        <taxon>Arthropoda</taxon>
        <taxon>Myriapoda</taxon>
        <taxon>Chilopoda</taxon>
        <taxon>Pleurostigmophora</taxon>
        <taxon>Geophilomorpha</taxon>
        <taxon>Linotaeniidae</taxon>
        <taxon>Strigamia</taxon>
    </lineage>
</organism>
<dbReference type="PANTHER" id="PTHR24070">
    <property type="entry name" value="RAS, DI-RAS, AND RHEB FAMILY MEMBERS OF SMALL GTPASE SUPERFAMILY"/>
    <property type="match status" value="1"/>
</dbReference>
<dbReference type="GO" id="GO:0005525">
    <property type="term" value="F:GTP binding"/>
    <property type="evidence" value="ECO:0007669"/>
    <property type="project" value="UniProtKB-KW"/>
</dbReference>
<dbReference type="Pfam" id="PF00071">
    <property type="entry name" value="Ras"/>
    <property type="match status" value="1"/>
</dbReference>
<evidence type="ECO:0000256" key="2">
    <source>
        <dbReference type="ARBA" id="ARBA00022475"/>
    </source>
</evidence>
<dbReference type="GO" id="GO:0007165">
    <property type="term" value="P:signal transduction"/>
    <property type="evidence" value="ECO:0007669"/>
    <property type="project" value="InterPro"/>
</dbReference>